<keyword evidence="3" id="KW-1185">Reference proteome</keyword>
<gene>
    <name evidence="2" type="ORF">Q8F55_007389</name>
</gene>
<proteinExistence type="predicted"/>
<feature type="chain" id="PRO_5045516918" evidence="1">
    <location>
        <begin position="18"/>
        <end position="160"/>
    </location>
</feature>
<name>A0ABR3PTE2_9TREE</name>
<dbReference type="RefSeq" id="XP_069205663.1">
    <property type="nucleotide sequence ID" value="XM_069355822.1"/>
</dbReference>
<reference evidence="2 3" key="1">
    <citation type="submission" date="2023-08" db="EMBL/GenBank/DDBJ databases">
        <title>Annotated Genome Sequence of Vanrija albida AlHP1.</title>
        <authorList>
            <person name="Herzog R."/>
        </authorList>
    </citation>
    <scope>NUCLEOTIDE SEQUENCE [LARGE SCALE GENOMIC DNA]</scope>
    <source>
        <strain evidence="2 3">AlHP1</strain>
    </source>
</reference>
<evidence type="ECO:0000313" key="2">
    <source>
        <dbReference type="EMBL" id="KAL1405719.1"/>
    </source>
</evidence>
<organism evidence="2 3">
    <name type="scientific">Vanrija albida</name>
    <dbReference type="NCBI Taxonomy" id="181172"/>
    <lineage>
        <taxon>Eukaryota</taxon>
        <taxon>Fungi</taxon>
        <taxon>Dikarya</taxon>
        <taxon>Basidiomycota</taxon>
        <taxon>Agaricomycotina</taxon>
        <taxon>Tremellomycetes</taxon>
        <taxon>Trichosporonales</taxon>
        <taxon>Trichosporonaceae</taxon>
        <taxon>Vanrija</taxon>
    </lineage>
</organism>
<dbReference type="EMBL" id="JBBXJM010000006">
    <property type="protein sequence ID" value="KAL1405719.1"/>
    <property type="molecule type" value="Genomic_DNA"/>
</dbReference>
<protein>
    <submittedName>
        <fullName evidence="2">Uncharacterized protein</fullName>
    </submittedName>
</protein>
<accession>A0ABR3PTE2</accession>
<feature type="signal peptide" evidence="1">
    <location>
        <begin position="1"/>
        <end position="17"/>
    </location>
</feature>
<evidence type="ECO:0000313" key="3">
    <source>
        <dbReference type="Proteomes" id="UP001565368"/>
    </source>
</evidence>
<comment type="caution">
    <text evidence="2">The sequence shown here is derived from an EMBL/GenBank/DDBJ whole genome shotgun (WGS) entry which is preliminary data.</text>
</comment>
<evidence type="ECO:0000256" key="1">
    <source>
        <dbReference type="SAM" id="SignalP"/>
    </source>
</evidence>
<dbReference type="Proteomes" id="UP001565368">
    <property type="component" value="Unassembled WGS sequence"/>
</dbReference>
<keyword evidence="1" id="KW-0732">Signal</keyword>
<sequence>MLPKAVIIALTTTLAVAAPAPLETAAQNAAAEPAQLASDVASRGVPGVALKACYWSQDCTGSVVPFSDKDDRTDVSPEEPLEYTIQASPDRGFSCRFDTWNDWRGEFEIGHRGGGGFKGSDVYYQDSEKVPSPGWGSTCVPIRYDLNVYNVQMKVKVTRW</sequence>
<dbReference type="GeneID" id="95988432"/>